<gene>
    <name evidence="1" type="ORF">PtrM4_043420</name>
</gene>
<sequence length="83" mass="9056">MVPSCVVVCFPALGKILRLLLFGLLVGVGSCWVFFSPPFCSAERATLMECCDGAITEPYNTCSSENVITSWEVGYLYGDVKYS</sequence>
<evidence type="ECO:0000313" key="2">
    <source>
        <dbReference type="Proteomes" id="UP000245464"/>
    </source>
</evidence>
<accession>A0A834VJ49</accession>
<dbReference type="AlphaFoldDB" id="A0A834VJ49"/>
<dbReference type="GeneID" id="90954743"/>
<proteinExistence type="predicted"/>
<evidence type="ECO:0000313" key="1">
    <source>
        <dbReference type="EMBL" id="KAF7564908.1"/>
    </source>
</evidence>
<dbReference type="KEGG" id="ptrr:90954743"/>
<dbReference type="EMBL" id="NQIK02000010">
    <property type="protein sequence ID" value="KAF7564908.1"/>
    <property type="molecule type" value="Genomic_DNA"/>
</dbReference>
<reference evidence="1" key="1">
    <citation type="journal article" date="2018" name="BMC Genomics">
        <title>Comparative genomics of the wheat fungal pathogen Pyrenophora tritici-repentis reveals chromosomal variations and genome plasticity.</title>
        <authorList>
            <person name="Moolhuijzen P."/>
            <person name="See P.T."/>
            <person name="Hane J.K."/>
            <person name="Shi G."/>
            <person name="Liu Z."/>
            <person name="Oliver R.P."/>
            <person name="Moffat C.S."/>
        </authorList>
    </citation>
    <scope>NUCLEOTIDE SEQUENCE [LARGE SCALE GENOMIC DNA]</scope>
    <source>
        <strain evidence="1">M4</strain>
    </source>
</reference>
<dbReference type="RefSeq" id="XP_065959048.1">
    <property type="nucleotide sequence ID" value="XM_066104484.1"/>
</dbReference>
<organism evidence="1 2">
    <name type="scientific">Pyrenophora tritici-repentis</name>
    <dbReference type="NCBI Taxonomy" id="45151"/>
    <lineage>
        <taxon>Eukaryota</taxon>
        <taxon>Fungi</taxon>
        <taxon>Dikarya</taxon>
        <taxon>Ascomycota</taxon>
        <taxon>Pezizomycotina</taxon>
        <taxon>Dothideomycetes</taxon>
        <taxon>Pleosporomycetidae</taxon>
        <taxon>Pleosporales</taxon>
        <taxon>Pleosporineae</taxon>
        <taxon>Pleosporaceae</taxon>
        <taxon>Pyrenophora</taxon>
    </lineage>
</organism>
<dbReference type="Proteomes" id="UP000245464">
    <property type="component" value="Chromosome 10"/>
</dbReference>
<comment type="caution">
    <text evidence="1">The sequence shown here is derived from an EMBL/GenBank/DDBJ whole genome shotgun (WGS) entry which is preliminary data.</text>
</comment>
<name>A0A834VJ49_9PLEO</name>
<protein>
    <submittedName>
        <fullName evidence="1">Uncharacterized protein</fullName>
    </submittedName>
</protein>